<evidence type="ECO:0000313" key="15">
    <source>
        <dbReference type="EMBL" id="BCB26970.1"/>
    </source>
</evidence>
<dbReference type="Pfam" id="PF00254">
    <property type="entry name" value="FKBP_C"/>
    <property type="match status" value="1"/>
</dbReference>
<protein>
    <recommendedName>
        <fullName evidence="4 11">Trigger factor</fullName>
        <shortName evidence="11">TF</shortName>
        <ecNumber evidence="3 11">5.2.1.8</ecNumber>
    </recommendedName>
    <alternativeName>
        <fullName evidence="10 11">PPIase</fullName>
    </alternativeName>
</protein>
<keyword evidence="16" id="KW-1185">Reference proteome</keyword>
<comment type="similarity">
    <text evidence="2 11 13">Belongs to the FKBP-type PPIase family. Tig subfamily.</text>
</comment>
<evidence type="ECO:0000256" key="3">
    <source>
        <dbReference type="ARBA" id="ARBA00013194"/>
    </source>
</evidence>
<comment type="function">
    <text evidence="11">Involved in protein export. Acts as a chaperone by maintaining the newly synthesized protein in an open conformation. Functions as a peptidyl-prolyl cis-trans isomerase.</text>
</comment>
<feature type="domain" description="PPIase FKBP-type" evidence="14">
    <location>
        <begin position="160"/>
        <end position="245"/>
    </location>
</feature>
<dbReference type="HAMAP" id="MF_00303">
    <property type="entry name" value="Trigger_factor_Tig"/>
    <property type="match status" value="1"/>
</dbReference>
<keyword evidence="9 11" id="KW-0131">Cell cycle</keyword>
<dbReference type="InterPro" id="IPR036611">
    <property type="entry name" value="Trigger_fac_ribosome-bd_sf"/>
</dbReference>
<evidence type="ECO:0000256" key="4">
    <source>
        <dbReference type="ARBA" id="ARBA00016902"/>
    </source>
</evidence>
<keyword evidence="8 11" id="KW-0413">Isomerase</keyword>
<dbReference type="SUPFAM" id="SSF102735">
    <property type="entry name" value="Trigger factor ribosome-binding domain"/>
    <property type="match status" value="1"/>
</dbReference>
<dbReference type="GO" id="GO:0044183">
    <property type="term" value="F:protein folding chaperone"/>
    <property type="evidence" value="ECO:0007669"/>
    <property type="project" value="TreeGrafter"/>
</dbReference>
<evidence type="ECO:0000256" key="10">
    <source>
        <dbReference type="ARBA" id="ARBA00029986"/>
    </source>
</evidence>
<evidence type="ECO:0000256" key="6">
    <source>
        <dbReference type="ARBA" id="ARBA00023110"/>
    </source>
</evidence>
<dbReference type="Gene3D" id="1.10.3120.10">
    <property type="entry name" value="Trigger factor, C-terminal domain"/>
    <property type="match status" value="1"/>
</dbReference>
<dbReference type="InterPro" id="IPR008880">
    <property type="entry name" value="Trigger_fac_C"/>
</dbReference>
<dbReference type="GO" id="GO:0015031">
    <property type="term" value="P:protein transport"/>
    <property type="evidence" value="ECO:0007669"/>
    <property type="project" value="UniProtKB-UniRule"/>
</dbReference>
<evidence type="ECO:0000256" key="8">
    <source>
        <dbReference type="ARBA" id="ARBA00023235"/>
    </source>
</evidence>
<dbReference type="PROSITE" id="PS50059">
    <property type="entry name" value="FKBP_PPIASE"/>
    <property type="match status" value="1"/>
</dbReference>
<evidence type="ECO:0000313" key="16">
    <source>
        <dbReference type="Proteomes" id="UP000502260"/>
    </source>
</evidence>
<dbReference type="Gene3D" id="3.30.70.1050">
    <property type="entry name" value="Trigger factor ribosome-binding domain"/>
    <property type="match status" value="1"/>
</dbReference>
<dbReference type="InterPro" id="IPR005215">
    <property type="entry name" value="Trig_fac"/>
</dbReference>
<dbReference type="InterPro" id="IPR027304">
    <property type="entry name" value="Trigger_fact/SurA_dom_sf"/>
</dbReference>
<evidence type="ECO:0000256" key="13">
    <source>
        <dbReference type="RuleBase" id="RU003914"/>
    </source>
</evidence>
<keyword evidence="7 11" id="KW-0143">Chaperone</keyword>
<dbReference type="EMBL" id="AP022853">
    <property type="protein sequence ID" value="BCB26970.1"/>
    <property type="molecule type" value="Genomic_DNA"/>
</dbReference>
<evidence type="ECO:0000256" key="11">
    <source>
        <dbReference type="HAMAP-Rule" id="MF_00303"/>
    </source>
</evidence>
<organism evidence="15 16">
    <name type="scientific">Sulfurimicrobium lacus</name>
    <dbReference type="NCBI Taxonomy" id="2715678"/>
    <lineage>
        <taxon>Bacteria</taxon>
        <taxon>Pseudomonadati</taxon>
        <taxon>Pseudomonadota</taxon>
        <taxon>Betaproteobacteria</taxon>
        <taxon>Nitrosomonadales</taxon>
        <taxon>Sulfuricellaceae</taxon>
        <taxon>Sulfurimicrobium</taxon>
    </lineage>
</organism>
<evidence type="ECO:0000256" key="5">
    <source>
        <dbReference type="ARBA" id="ARBA00022618"/>
    </source>
</evidence>
<dbReference type="Proteomes" id="UP000502260">
    <property type="component" value="Chromosome"/>
</dbReference>
<evidence type="ECO:0000256" key="1">
    <source>
        <dbReference type="ARBA" id="ARBA00000971"/>
    </source>
</evidence>
<dbReference type="InterPro" id="IPR008881">
    <property type="entry name" value="Trigger_fac_ribosome-bd_bac"/>
</dbReference>
<dbReference type="GO" id="GO:0005737">
    <property type="term" value="C:cytoplasm"/>
    <property type="evidence" value="ECO:0007669"/>
    <property type="project" value="UniProtKB-SubCell"/>
</dbReference>
<dbReference type="NCBIfam" id="TIGR00115">
    <property type="entry name" value="tig"/>
    <property type="match status" value="1"/>
</dbReference>
<dbReference type="PANTHER" id="PTHR30560">
    <property type="entry name" value="TRIGGER FACTOR CHAPERONE AND PEPTIDYL-PROLYL CIS/TRANS ISOMERASE"/>
    <property type="match status" value="1"/>
</dbReference>
<dbReference type="InterPro" id="IPR046357">
    <property type="entry name" value="PPIase_dom_sf"/>
</dbReference>
<dbReference type="PANTHER" id="PTHR30560:SF3">
    <property type="entry name" value="TRIGGER FACTOR-LIKE PROTEIN TIG, CHLOROPLASTIC"/>
    <property type="match status" value="1"/>
</dbReference>
<dbReference type="PIRSF" id="PIRSF003095">
    <property type="entry name" value="Trigger_factor"/>
    <property type="match status" value="1"/>
</dbReference>
<proteinExistence type="inferred from homology"/>
<dbReference type="GO" id="GO:0051301">
    <property type="term" value="P:cell division"/>
    <property type="evidence" value="ECO:0007669"/>
    <property type="project" value="UniProtKB-KW"/>
</dbReference>
<dbReference type="GO" id="GO:0051083">
    <property type="term" value="P:'de novo' cotranslational protein folding"/>
    <property type="evidence" value="ECO:0007669"/>
    <property type="project" value="TreeGrafter"/>
</dbReference>
<dbReference type="Gene3D" id="3.10.50.40">
    <property type="match status" value="1"/>
</dbReference>
<evidence type="ECO:0000256" key="9">
    <source>
        <dbReference type="ARBA" id="ARBA00023306"/>
    </source>
</evidence>
<dbReference type="GO" id="GO:0043022">
    <property type="term" value="F:ribosome binding"/>
    <property type="evidence" value="ECO:0007669"/>
    <property type="project" value="TreeGrafter"/>
</dbReference>
<dbReference type="RefSeq" id="WP_173063759.1">
    <property type="nucleotide sequence ID" value="NZ_AP022853.1"/>
</dbReference>
<keyword evidence="11" id="KW-0963">Cytoplasm</keyword>
<comment type="subcellular location">
    <subcellularLocation>
        <location evidence="11">Cytoplasm</location>
    </subcellularLocation>
    <text evidence="11">About half TF is bound to the ribosome near the polypeptide exit tunnel while the other half is free in the cytoplasm.</text>
</comment>
<evidence type="ECO:0000256" key="12">
    <source>
        <dbReference type="PROSITE-ProRule" id="PRU00277"/>
    </source>
</evidence>
<dbReference type="GO" id="GO:0003755">
    <property type="term" value="F:peptidyl-prolyl cis-trans isomerase activity"/>
    <property type="evidence" value="ECO:0007669"/>
    <property type="project" value="UniProtKB-UniRule"/>
</dbReference>
<keyword evidence="5 11" id="KW-0132">Cell division</keyword>
<name>A0A6F8VCB3_9PROT</name>
<dbReference type="KEGG" id="slac:SKTS_18560"/>
<dbReference type="InterPro" id="IPR037041">
    <property type="entry name" value="Trigger_fac_C_sf"/>
</dbReference>
<comment type="catalytic activity">
    <reaction evidence="1 11 12">
        <text>[protein]-peptidylproline (omega=180) = [protein]-peptidylproline (omega=0)</text>
        <dbReference type="Rhea" id="RHEA:16237"/>
        <dbReference type="Rhea" id="RHEA-COMP:10747"/>
        <dbReference type="Rhea" id="RHEA-COMP:10748"/>
        <dbReference type="ChEBI" id="CHEBI:83833"/>
        <dbReference type="ChEBI" id="CHEBI:83834"/>
        <dbReference type="EC" id="5.2.1.8"/>
    </reaction>
</comment>
<dbReference type="AlphaFoldDB" id="A0A6F8VCB3"/>
<dbReference type="FunFam" id="3.10.50.40:FF:000001">
    <property type="entry name" value="Trigger factor"/>
    <property type="match status" value="1"/>
</dbReference>
<dbReference type="SUPFAM" id="SSF54534">
    <property type="entry name" value="FKBP-like"/>
    <property type="match status" value="1"/>
</dbReference>
<comment type="domain">
    <text evidence="11">Consists of 3 domains; the N-terminus binds the ribosome, the middle domain has PPIase activity, while the C-terminus has intrinsic chaperone activity on its own.</text>
</comment>
<dbReference type="GO" id="GO:0043335">
    <property type="term" value="P:protein unfolding"/>
    <property type="evidence" value="ECO:0007669"/>
    <property type="project" value="TreeGrafter"/>
</dbReference>
<reference evidence="16" key="1">
    <citation type="submission" date="2020-03" db="EMBL/GenBank/DDBJ databases">
        <title>Complete genome sequence of sulfur-oxidizing bacterium skT11.</title>
        <authorList>
            <person name="Kanda M."/>
            <person name="Kojima H."/>
            <person name="Fukui M."/>
        </authorList>
    </citation>
    <scope>NUCLEOTIDE SEQUENCE [LARGE SCALE GENOMIC DNA]</scope>
    <source>
        <strain evidence="16">skT11</strain>
    </source>
</reference>
<evidence type="ECO:0000259" key="14">
    <source>
        <dbReference type="PROSITE" id="PS50059"/>
    </source>
</evidence>
<gene>
    <name evidence="11 15" type="primary">tig</name>
    <name evidence="15" type="ORF">SKTS_18560</name>
</gene>
<sequence>MQTENVNPLERTLDLAVSLAQFEADVESRLKKMARTVKMQGFRPGKVPMKIVAQQYGGQVRQEVLGESVQKSFADAVQQQQYRVAGYPRIEPKGDQGDASSMVFAATFEVYPDVVLGDISAVSIERPVVAVGDDEVNKTLDILRKQRVDYQAVERAVANGDRVNVDYRGTLDGVEFAGGQAKGFSLVIGEGRTLVDFESQFVGMKAGESKSFDMTFPADYHAKELAGKTVTFAVTVNSVQEPKLPELDADFAKTLGVADGDLAKMREEIRASLDREVKKRVQDKLKTQVMESLLEATKVDLPGALVEMEIERLMEQMRQTMSQQGVQMLEGMGSPDLHRDQAKRRVALGLILAEVVKSNELQAKPEQVRSQVEELAQSYEDADSVVKYFYSNPQQMAEIESLVLEGNVVEWALTRAKVVDKPTVFDELMGKS</sequence>
<evidence type="ECO:0000256" key="7">
    <source>
        <dbReference type="ARBA" id="ARBA00023186"/>
    </source>
</evidence>
<dbReference type="EC" id="5.2.1.8" evidence="3 11"/>
<dbReference type="Pfam" id="PF05698">
    <property type="entry name" value="Trigger_C"/>
    <property type="match status" value="1"/>
</dbReference>
<keyword evidence="6 11" id="KW-0697">Rotamase</keyword>
<dbReference type="Pfam" id="PF05697">
    <property type="entry name" value="Trigger_N"/>
    <property type="match status" value="1"/>
</dbReference>
<evidence type="ECO:0000256" key="2">
    <source>
        <dbReference type="ARBA" id="ARBA00005464"/>
    </source>
</evidence>
<dbReference type="InterPro" id="IPR001179">
    <property type="entry name" value="PPIase_FKBP_dom"/>
</dbReference>
<dbReference type="SUPFAM" id="SSF109998">
    <property type="entry name" value="Triger factor/SurA peptide-binding domain-like"/>
    <property type="match status" value="1"/>
</dbReference>
<accession>A0A6F8VCB3</accession>